<gene>
    <name evidence="2" type="ORF">Sliba_16460</name>
</gene>
<dbReference type="Proteomes" id="UP000429552">
    <property type="component" value="Unassembled WGS sequence"/>
</dbReference>
<dbReference type="AlphaFoldDB" id="A0A640TBR0"/>
<organism evidence="2 3">
    <name type="scientific">Streptomyces nigrescens</name>
    <dbReference type="NCBI Taxonomy" id="1920"/>
    <lineage>
        <taxon>Bacteria</taxon>
        <taxon>Bacillati</taxon>
        <taxon>Actinomycetota</taxon>
        <taxon>Actinomycetes</taxon>
        <taxon>Kitasatosporales</taxon>
        <taxon>Streptomycetaceae</taxon>
        <taxon>Streptomyces</taxon>
    </lineage>
</organism>
<dbReference type="EMBL" id="BLIP01000001">
    <property type="protein sequence ID" value="GFE21193.1"/>
    <property type="molecule type" value="Genomic_DNA"/>
</dbReference>
<evidence type="ECO:0000313" key="3">
    <source>
        <dbReference type="Proteomes" id="UP000429552"/>
    </source>
</evidence>
<name>A0A640TBR0_STRNI</name>
<comment type="caution">
    <text evidence="2">The sequence shown here is derived from an EMBL/GenBank/DDBJ whole genome shotgun (WGS) entry which is preliminary data.</text>
</comment>
<sequence length="134" mass="14076">MPDASGAERGATSPPASGTDPAAGGTSDPSCADDHRHTQVCAVGPSNVTPAGERILMRARIGRMRSLQVSIFVEFVKGVADAPTWWSQDIFTMHTEGVGALLNYALPAVIHLLAGQGIAARIRRRSPCCVNPNL</sequence>
<evidence type="ECO:0000313" key="2">
    <source>
        <dbReference type="EMBL" id="GFE21193.1"/>
    </source>
</evidence>
<evidence type="ECO:0000256" key="1">
    <source>
        <dbReference type="SAM" id="MobiDB-lite"/>
    </source>
</evidence>
<protein>
    <submittedName>
        <fullName evidence="2">Uncharacterized protein</fullName>
    </submittedName>
</protein>
<proteinExistence type="predicted"/>
<reference evidence="2 3" key="1">
    <citation type="submission" date="2019-12" db="EMBL/GenBank/DDBJ databases">
        <title>Whole genome shotgun sequence of Streptomyces libani subsp. libani NBRC 13452.</title>
        <authorList>
            <person name="Ichikawa N."/>
            <person name="Kimura A."/>
            <person name="Kitahashi Y."/>
            <person name="Komaki H."/>
            <person name="Tamura T."/>
        </authorList>
    </citation>
    <scope>NUCLEOTIDE SEQUENCE [LARGE SCALE GENOMIC DNA]</scope>
    <source>
        <strain evidence="2 3">NBRC 13452</strain>
    </source>
</reference>
<accession>A0A640TBR0</accession>
<feature type="region of interest" description="Disordered" evidence="1">
    <location>
        <begin position="1"/>
        <end position="45"/>
    </location>
</feature>